<dbReference type="Proteomes" id="UP000674318">
    <property type="component" value="Unassembled WGS sequence"/>
</dbReference>
<dbReference type="GeneID" id="94290927"/>
<keyword evidence="3" id="KW-1185">Reference proteome</keyword>
<evidence type="ECO:0000313" key="2">
    <source>
        <dbReference type="EMBL" id="KAG5504427.1"/>
    </source>
</evidence>
<dbReference type="PANTHER" id="PTHR23035:SF2">
    <property type="entry name" value="KIAA1430 HOMOLOGUE"/>
    <property type="match status" value="1"/>
</dbReference>
<reference evidence="2 3" key="1">
    <citation type="submission" date="2021-02" db="EMBL/GenBank/DDBJ databases">
        <title>Porcisia hertigi Genome sequencing and assembly.</title>
        <authorList>
            <person name="Almutairi H."/>
            <person name="Gatherer D."/>
        </authorList>
    </citation>
    <scope>NUCLEOTIDE SEQUENCE [LARGE SCALE GENOMIC DNA]</scope>
    <source>
        <strain evidence="2 3">C119</strain>
    </source>
</reference>
<feature type="region of interest" description="Disordered" evidence="1">
    <location>
        <begin position="361"/>
        <end position="392"/>
    </location>
</feature>
<feature type="region of interest" description="Disordered" evidence="1">
    <location>
        <begin position="403"/>
        <end position="422"/>
    </location>
</feature>
<feature type="region of interest" description="Disordered" evidence="1">
    <location>
        <begin position="270"/>
        <end position="303"/>
    </location>
</feature>
<dbReference type="InterPro" id="IPR038791">
    <property type="entry name" value="Cfap97/Hemingway"/>
</dbReference>
<sequence length="422" mass="46892">MPEHVAHTSAEERQHRRQYYYANSDQETGLAHLWHMQRLAAIRLSPSHTIQDAPDVDFHQRHNPVLDHHRQLFKDRHSQQLRHDEAQIRTQNAKILQHLLLASNEKARRLRNMNLVPTTAQVSRFDNINAQTSHRVYNRQVQQQILVQENQKFLGHLVSVRPSVRTAKELDKWYTVHKKRVQQISRFKPTEPFAGARVLEAAASTCSYRAAAAPLYPRPLELSAAPPLLRGHPYPPLSVAEAARTAPSSLLPAVRTTSYGGVPLAMGVSTSKDDKAGSGEATSLGHDAASHHPLQRPRGTARPDWQPISATDIPLLHYAADLQLRRDGGGGTSTRVRGGGGARMLSTPVLGGEVERLVHGAHTQSNSSSQQHSMTMASSTVRRVAPSEEGGVTQLWRQALQRPRERSVSYITAADQYPSPPL</sequence>
<dbReference type="KEGG" id="phet:94290927"/>
<gene>
    <name evidence="2" type="ORF">JKF63_04879</name>
</gene>
<evidence type="ECO:0000256" key="1">
    <source>
        <dbReference type="SAM" id="MobiDB-lite"/>
    </source>
</evidence>
<name>A0A836LBU3_9TRYP</name>
<dbReference type="PANTHER" id="PTHR23035">
    <property type="entry name" value="CILIA- AND FLAGELLA-ASSOCIATED PROTEIN 97-RELATED"/>
    <property type="match status" value="1"/>
</dbReference>
<evidence type="ECO:0000313" key="3">
    <source>
        <dbReference type="Proteomes" id="UP000674318"/>
    </source>
</evidence>
<dbReference type="OrthoDB" id="263425at2759"/>
<feature type="compositionally biased region" description="Low complexity" evidence="1">
    <location>
        <begin position="364"/>
        <end position="373"/>
    </location>
</feature>
<organism evidence="2 3">
    <name type="scientific">Porcisia hertigi</name>
    <dbReference type="NCBI Taxonomy" id="2761500"/>
    <lineage>
        <taxon>Eukaryota</taxon>
        <taxon>Discoba</taxon>
        <taxon>Euglenozoa</taxon>
        <taxon>Kinetoplastea</taxon>
        <taxon>Metakinetoplastina</taxon>
        <taxon>Trypanosomatida</taxon>
        <taxon>Trypanosomatidae</taxon>
        <taxon>Leishmaniinae</taxon>
        <taxon>Porcisia</taxon>
    </lineage>
</organism>
<accession>A0A836LBU3</accession>
<protein>
    <submittedName>
        <fullName evidence="2">Uncharacterized protein</fullName>
    </submittedName>
</protein>
<dbReference type="RefSeq" id="XP_067757050.1">
    <property type="nucleotide sequence ID" value="XM_067900850.1"/>
</dbReference>
<dbReference type="EMBL" id="JAFJZO010000023">
    <property type="protein sequence ID" value="KAG5504427.1"/>
    <property type="molecule type" value="Genomic_DNA"/>
</dbReference>
<comment type="caution">
    <text evidence="2">The sequence shown here is derived from an EMBL/GenBank/DDBJ whole genome shotgun (WGS) entry which is preliminary data.</text>
</comment>
<dbReference type="AlphaFoldDB" id="A0A836LBU3"/>
<proteinExistence type="predicted"/>